<dbReference type="AlphaFoldDB" id="A0A2H5EXD7"/>
<accession>A0A2H5EXD7</accession>
<dbReference type="Proteomes" id="UP000234530">
    <property type="component" value="Chromosome"/>
</dbReference>
<reference evidence="2 3" key="1">
    <citation type="journal article" date="2013" name="Antonie Van Leeuwenhoek">
        <title>Paracoccus zhejiangensis sp. nov., isolated from activated sludge in wastewater-treatment system.</title>
        <authorList>
            <person name="Wu Z.G."/>
            <person name="Zhang D.F."/>
            <person name="Liu Y.L."/>
            <person name="Wang F."/>
            <person name="Jiang X."/>
            <person name="Li C."/>
            <person name="Li S.P."/>
            <person name="Hong Q."/>
            <person name="Li W.J."/>
        </authorList>
    </citation>
    <scope>NUCLEOTIDE SEQUENCE [LARGE SCALE GENOMIC DNA]</scope>
    <source>
        <strain evidence="2 3">J6</strain>
    </source>
</reference>
<sequence length="294" mass="31674">MSLMQFRTPKKDMTSPLPAFLQGASIEVMPKTAEKIADFRAILPAGTQVFVAHIDGTDPADMQATVTRLAREGFAPVPHIPARVVPSQAALAEWIAAYRGAGATSALLLGGGLSTPRGPFADSMQMLDTGLFADFERLYVAGHPEGNRDIDPNGGEAEVLRALRWKQDFAQRTDAQMAVVTQFCFDAKPVIEWANRMQAVGLNLPIRIGLAGPAKLQTMLKFAIMCGVGPSLRVLQRRARDVTKLLVPYEPTDFITAIARHKAANPGFAIEAAHIFPLGGITASTDWLSRAKAA</sequence>
<evidence type="ECO:0000313" key="3">
    <source>
        <dbReference type="Proteomes" id="UP000234530"/>
    </source>
</evidence>
<evidence type="ECO:0000313" key="2">
    <source>
        <dbReference type="EMBL" id="AUH63944.1"/>
    </source>
</evidence>
<dbReference type="InterPro" id="IPR029041">
    <property type="entry name" value="FAD-linked_oxidoreductase-like"/>
</dbReference>
<organism evidence="2 3">
    <name type="scientific">Paracoccus zhejiangensis</name>
    <dbReference type="NCBI Taxonomy" id="1077935"/>
    <lineage>
        <taxon>Bacteria</taxon>
        <taxon>Pseudomonadati</taxon>
        <taxon>Pseudomonadota</taxon>
        <taxon>Alphaproteobacteria</taxon>
        <taxon>Rhodobacterales</taxon>
        <taxon>Paracoccaceae</taxon>
        <taxon>Paracoccus</taxon>
    </lineage>
</organism>
<proteinExistence type="predicted"/>
<dbReference type="SUPFAM" id="SSF51730">
    <property type="entry name" value="FAD-linked oxidoreductase"/>
    <property type="match status" value="1"/>
</dbReference>
<gene>
    <name evidence="2" type="ORF">CX676_07030</name>
</gene>
<dbReference type="RefSeq" id="WP_101751985.1">
    <property type="nucleotide sequence ID" value="NZ_CP025430.1"/>
</dbReference>
<dbReference type="Gene3D" id="3.20.20.220">
    <property type="match status" value="1"/>
</dbReference>
<dbReference type="EMBL" id="CP025430">
    <property type="protein sequence ID" value="AUH63944.1"/>
    <property type="molecule type" value="Genomic_DNA"/>
</dbReference>
<dbReference type="KEGG" id="pzh:CX676_07030"/>
<protein>
    <submittedName>
        <fullName evidence="2">5,10-methylenetetrahydrofolate reductase</fullName>
    </submittedName>
</protein>
<dbReference type="GO" id="GO:0016491">
    <property type="term" value="F:oxidoreductase activity"/>
    <property type="evidence" value="ECO:0007669"/>
    <property type="project" value="UniProtKB-KW"/>
</dbReference>
<keyword evidence="3" id="KW-1185">Reference proteome</keyword>
<dbReference type="OrthoDB" id="9812555at2"/>
<name>A0A2H5EXD7_9RHOB</name>
<evidence type="ECO:0000256" key="1">
    <source>
        <dbReference type="ARBA" id="ARBA00023002"/>
    </source>
</evidence>
<keyword evidence="1" id="KW-0560">Oxidoreductase</keyword>